<name>A0A0E9SU59_ANGAN</name>
<protein>
    <submittedName>
        <fullName evidence="1">Uncharacterized protein</fullName>
    </submittedName>
</protein>
<dbReference type="EMBL" id="GBXM01064377">
    <property type="protein sequence ID" value="JAH44200.1"/>
    <property type="molecule type" value="Transcribed_RNA"/>
</dbReference>
<proteinExistence type="predicted"/>
<evidence type="ECO:0000313" key="1">
    <source>
        <dbReference type="EMBL" id="JAH44200.1"/>
    </source>
</evidence>
<sequence length="43" mass="4859">MEVMQGNIKAILSVLSFDGSFYSNYKYYLRASDSSDYIPNLGT</sequence>
<reference evidence="1" key="1">
    <citation type="submission" date="2014-11" db="EMBL/GenBank/DDBJ databases">
        <authorList>
            <person name="Amaro Gonzalez C."/>
        </authorList>
    </citation>
    <scope>NUCLEOTIDE SEQUENCE</scope>
</reference>
<accession>A0A0E9SU59</accession>
<organism evidence="1">
    <name type="scientific">Anguilla anguilla</name>
    <name type="common">European freshwater eel</name>
    <name type="synonym">Muraena anguilla</name>
    <dbReference type="NCBI Taxonomy" id="7936"/>
    <lineage>
        <taxon>Eukaryota</taxon>
        <taxon>Metazoa</taxon>
        <taxon>Chordata</taxon>
        <taxon>Craniata</taxon>
        <taxon>Vertebrata</taxon>
        <taxon>Euteleostomi</taxon>
        <taxon>Actinopterygii</taxon>
        <taxon>Neopterygii</taxon>
        <taxon>Teleostei</taxon>
        <taxon>Anguilliformes</taxon>
        <taxon>Anguillidae</taxon>
        <taxon>Anguilla</taxon>
    </lineage>
</organism>
<reference evidence="1" key="2">
    <citation type="journal article" date="2015" name="Fish Shellfish Immunol.">
        <title>Early steps in the European eel (Anguilla anguilla)-Vibrio vulnificus interaction in the gills: Role of the RtxA13 toxin.</title>
        <authorList>
            <person name="Callol A."/>
            <person name="Pajuelo D."/>
            <person name="Ebbesson L."/>
            <person name="Teles M."/>
            <person name="MacKenzie S."/>
            <person name="Amaro C."/>
        </authorList>
    </citation>
    <scope>NUCLEOTIDE SEQUENCE</scope>
</reference>
<dbReference type="AlphaFoldDB" id="A0A0E9SU59"/>